<keyword evidence="3" id="KW-1185">Reference proteome</keyword>
<dbReference type="CDD" id="cd05403">
    <property type="entry name" value="NT_KNTase_like"/>
    <property type="match status" value="1"/>
</dbReference>
<dbReference type="AlphaFoldDB" id="A0A918HWW3"/>
<proteinExistence type="predicted"/>
<comment type="caution">
    <text evidence="2">The sequence shown here is derived from an EMBL/GenBank/DDBJ whole genome shotgun (WGS) entry which is preliminary data.</text>
</comment>
<evidence type="ECO:0000259" key="1">
    <source>
        <dbReference type="Pfam" id="PF01909"/>
    </source>
</evidence>
<dbReference type="Proteomes" id="UP000636661">
    <property type="component" value="Unassembled WGS sequence"/>
</dbReference>
<organism evidence="2 3">
    <name type="scientific">Streptomyces lavendofoliae</name>
    <dbReference type="NCBI Taxonomy" id="67314"/>
    <lineage>
        <taxon>Bacteria</taxon>
        <taxon>Bacillati</taxon>
        <taxon>Actinomycetota</taxon>
        <taxon>Actinomycetes</taxon>
        <taxon>Kitasatosporales</taxon>
        <taxon>Streptomycetaceae</taxon>
        <taxon>Streptomyces</taxon>
    </lineage>
</organism>
<evidence type="ECO:0000313" key="2">
    <source>
        <dbReference type="EMBL" id="GGU32803.1"/>
    </source>
</evidence>
<dbReference type="InterPro" id="IPR043519">
    <property type="entry name" value="NT_sf"/>
</dbReference>
<reference evidence="2" key="2">
    <citation type="submission" date="2020-09" db="EMBL/GenBank/DDBJ databases">
        <authorList>
            <person name="Sun Q."/>
            <person name="Ohkuma M."/>
        </authorList>
    </citation>
    <scope>NUCLEOTIDE SEQUENCE</scope>
    <source>
        <strain evidence="2">JCM 4391</strain>
    </source>
</reference>
<gene>
    <name evidence="2" type="ORF">GCM10010274_19840</name>
</gene>
<name>A0A918HWW3_9ACTN</name>
<dbReference type="InterPro" id="IPR002934">
    <property type="entry name" value="Polymerase_NTP_transf_dom"/>
</dbReference>
<evidence type="ECO:0000313" key="3">
    <source>
        <dbReference type="Proteomes" id="UP000636661"/>
    </source>
</evidence>
<dbReference type="EMBL" id="BMTP01000004">
    <property type="protein sequence ID" value="GGU32803.1"/>
    <property type="molecule type" value="Genomic_DNA"/>
</dbReference>
<feature type="domain" description="Polymerase nucleotidyl transferase" evidence="1">
    <location>
        <begin position="12"/>
        <end position="74"/>
    </location>
</feature>
<dbReference type="SUPFAM" id="SSF81301">
    <property type="entry name" value="Nucleotidyltransferase"/>
    <property type="match status" value="1"/>
</dbReference>
<sequence length="105" mass="11789">MTAMHSSSIRDLRTVADRLLKESPDFKIYLFGSTIRGVSNPQDTDIAIIYPEGSLKLAHRVAERYRTLNFSPPVEVIALSQSEQEEFDFLSSVGASLLWPFPDSN</sequence>
<dbReference type="Pfam" id="PF01909">
    <property type="entry name" value="NTP_transf_2"/>
    <property type="match status" value="1"/>
</dbReference>
<dbReference type="GO" id="GO:0016779">
    <property type="term" value="F:nucleotidyltransferase activity"/>
    <property type="evidence" value="ECO:0007669"/>
    <property type="project" value="InterPro"/>
</dbReference>
<dbReference type="Gene3D" id="3.30.460.10">
    <property type="entry name" value="Beta Polymerase, domain 2"/>
    <property type="match status" value="1"/>
</dbReference>
<accession>A0A918HWW3</accession>
<protein>
    <recommendedName>
        <fullName evidence="1">Polymerase nucleotidyl transferase domain-containing protein</fullName>
    </recommendedName>
</protein>
<reference evidence="2" key="1">
    <citation type="journal article" date="2014" name="Int. J. Syst. Evol. Microbiol.">
        <title>Complete genome sequence of Corynebacterium casei LMG S-19264T (=DSM 44701T), isolated from a smear-ripened cheese.</title>
        <authorList>
            <consortium name="US DOE Joint Genome Institute (JGI-PGF)"/>
            <person name="Walter F."/>
            <person name="Albersmeier A."/>
            <person name="Kalinowski J."/>
            <person name="Ruckert C."/>
        </authorList>
    </citation>
    <scope>NUCLEOTIDE SEQUENCE</scope>
    <source>
        <strain evidence="2">JCM 4391</strain>
    </source>
</reference>
<dbReference type="RefSeq" id="WP_373297673.1">
    <property type="nucleotide sequence ID" value="NZ_BMTP01000004.1"/>
</dbReference>